<feature type="transmembrane region" description="Helical" evidence="1">
    <location>
        <begin position="76"/>
        <end position="98"/>
    </location>
</feature>
<reference evidence="5" key="1">
    <citation type="submission" date="2009-08" db="EMBL/GenBank/DDBJ databases">
        <title>The complete genome of Chitinophaga pinensis DSM 2588.</title>
        <authorList>
            <consortium name="US DOE Joint Genome Institute (JGI-PGF)"/>
            <person name="Lucas S."/>
            <person name="Copeland A."/>
            <person name="Lapidus A."/>
            <person name="Glavina del Rio T."/>
            <person name="Dalin E."/>
            <person name="Tice H."/>
            <person name="Bruce D."/>
            <person name="Goodwin L."/>
            <person name="Pitluck S."/>
            <person name="Kyrpides N."/>
            <person name="Mavromatis K."/>
            <person name="Ivanova N."/>
            <person name="Mikhailova N."/>
            <person name="Sims D."/>
            <person name="Meinche L."/>
            <person name="Brettin T."/>
            <person name="Detter J.C."/>
            <person name="Han C."/>
            <person name="Larimer F."/>
            <person name="Land M."/>
            <person name="Hauser L."/>
            <person name="Markowitz V."/>
            <person name="Cheng J.-F."/>
            <person name="Hugenholtz P."/>
            <person name="Woyke T."/>
            <person name="Wu D."/>
            <person name="Spring S."/>
            <person name="Klenk H.-P."/>
            <person name="Eisen J.A."/>
        </authorList>
    </citation>
    <scope>NUCLEOTIDE SEQUENCE [LARGE SCALE GENOMIC DNA]</scope>
    <source>
        <strain evidence="5">ATCC 43595 / DSM 2588 / LMG 13176 / NBRC 15968 / NCIMB 11800 / UQM 2034</strain>
    </source>
</reference>
<dbReference type="AlphaFoldDB" id="A0A979GWL1"/>
<reference evidence="4 5" key="2">
    <citation type="journal article" date="2010" name="Stand. Genomic Sci.">
        <title>Complete genome sequence of Chitinophaga pinensis type strain (UQM 2034).</title>
        <authorList>
            <person name="Glavina Del Rio T."/>
            <person name="Abt B."/>
            <person name="Spring S."/>
            <person name="Lapidus A."/>
            <person name="Nolan M."/>
            <person name="Tice H."/>
            <person name="Copeland A."/>
            <person name="Cheng J.F."/>
            <person name="Chen F."/>
            <person name="Bruce D."/>
            <person name="Goodwin L."/>
            <person name="Pitluck S."/>
            <person name="Ivanova N."/>
            <person name="Mavromatis K."/>
            <person name="Mikhailova N."/>
            <person name="Pati A."/>
            <person name="Chen A."/>
            <person name="Palaniappan K."/>
            <person name="Land M."/>
            <person name="Hauser L."/>
            <person name="Chang Y.J."/>
            <person name="Jeffries C.D."/>
            <person name="Chain P."/>
            <person name="Saunders E."/>
            <person name="Detter J.C."/>
            <person name="Brettin T."/>
            <person name="Rohde M."/>
            <person name="Goker M."/>
            <person name="Bristow J."/>
            <person name="Eisen J.A."/>
            <person name="Markowitz V."/>
            <person name="Hugenholtz P."/>
            <person name="Kyrpides N.C."/>
            <person name="Klenk H.P."/>
            <person name="Lucas S."/>
        </authorList>
    </citation>
    <scope>NUCLEOTIDE SEQUENCE [LARGE SCALE GENOMIC DNA]</scope>
    <source>
        <strain evidence="5">ATCC 43595 / DSM 2588 / LMG 13176 / NBRC 15968 / NCIMB 11800 / UQM 2034</strain>
    </source>
</reference>
<dbReference type="GO" id="GO:0016989">
    <property type="term" value="F:sigma factor antagonist activity"/>
    <property type="evidence" value="ECO:0007669"/>
    <property type="project" value="TreeGrafter"/>
</dbReference>
<dbReference type="Pfam" id="PF16344">
    <property type="entry name" value="FecR_C"/>
    <property type="match status" value="1"/>
</dbReference>
<dbReference type="Proteomes" id="UP000002215">
    <property type="component" value="Chromosome"/>
</dbReference>
<evidence type="ECO:0000313" key="4">
    <source>
        <dbReference type="EMBL" id="ACU60590.1"/>
    </source>
</evidence>
<dbReference type="Pfam" id="PF04773">
    <property type="entry name" value="FecR"/>
    <property type="match status" value="1"/>
</dbReference>
<dbReference type="InterPro" id="IPR032508">
    <property type="entry name" value="FecR_C"/>
</dbReference>
<dbReference type="KEGG" id="cpi:Cpin_3122"/>
<dbReference type="OrthoDB" id="697544at2"/>
<gene>
    <name evidence="4" type="ordered locus">Cpin_3122</name>
</gene>
<name>A0A979GWL1_CHIPD</name>
<keyword evidence="1" id="KW-1133">Transmembrane helix</keyword>
<dbReference type="Gene3D" id="3.55.50.30">
    <property type="match status" value="1"/>
</dbReference>
<accession>A0A979GWL1</accession>
<keyword evidence="1" id="KW-0472">Membrane</keyword>
<dbReference type="PIRSF" id="PIRSF018266">
    <property type="entry name" value="FecR"/>
    <property type="match status" value="1"/>
</dbReference>
<evidence type="ECO:0000259" key="2">
    <source>
        <dbReference type="Pfam" id="PF04773"/>
    </source>
</evidence>
<dbReference type="InterPro" id="IPR006860">
    <property type="entry name" value="FecR"/>
</dbReference>
<feature type="domain" description="FecR protein" evidence="2">
    <location>
        <begin position="111"/>
        <end position="196"/>
    </location>
</feature>
<evidence type="ECO:0000256" key="1">
    <source>
        <dbReference type="SAM" id="Phobius"/>
    </source>
</evidence>
<evidence type="ECO:0000313" key="5">
    <source>
        <dbReference type="Proteomes" id="UP000002215"/>
    </source>
</evidence>
<sequence length="316" mass="35790">MTKEQLTDLTAKYLKGTATPEEHALLEKWYYSFNQQELSINLPEEDEAALEARMKKQIDQRVKAHHRSRRSLVKRLSAWQMAAGALLLLTGGLLTVFFSNRAVYKALRYPQQIVLKDGSKVWLNAETRLVYTDFPFFNERKLDLTGEAYFDVASDPEKPFIIQSGSMTTQVLGTAFNIKAYPDEPFYITVTSGKVRLEDKQTKTVTVLTSNKQLKYASQHPPVLKEVVSANAHAWTSGQLEFYDQSFGEIARAINRKYHVKVVFANNTLEQCMITASFEKESAVSRVIDLLCKINNTTYTFSADSSIVTLEGKGCQ</sequence>
<proteinExistence type="predicted"/>
<dbReference type="InterPro" id="IPR012373">
    <property type="entry name" value="Ferrdict_sens_TM"/>
</dbReference>
<keyword evidence="1" id="KW-0812">Transmembrane</keyword>
<dbReference type="PANTHER" id="PTHR30273:SF2">
    <property type="entry name" value="PROTEIN FECR"/>
    <property type="match status" value="1"/>
</dbReference>
<dbReference type="Gene3D" id="2.60.120.1440">
    <property type="match status" value="1"/>
</dbReference>
<protein>
    <submittedName>
        <fullName evidence="4">Anti-FecI sigma factor, FecR</fullName>
    </submittedName>
</protein>
<dbReference type="PANTHER" id="PTHR30273">
    <property type="entry name" value="PERIPLASMIC SIGNAL SENSOR AND SIGMA FACTOR ACTIVATOR FECR-RELATED"/>
    <property type="match status" value="1"/>
</dbReference>
<evidence type="ECO:0000259" key="3">
    <source>
        <dbReference type="Pfam" id="PF16344"/>
    </source>
</evidence>
<dbReference type="RefSeq" id="WP_012790766.1">
    <property type="nucleotide sequence ID" value="NC_013132.1"/>
</dbReference>
<dbReference type="EMBL" id="CP001699">
    <property type="protein sequence ID" value="ACU60590.1"/>
    <property type="molecule type" value="Genomic_DNA"/>
</dbReference>
<organism evidence="4 5">
    <name type="scientific">Chitinophaga pinensis (strain ATCC 43595 / DSM 2588 / LMG 13176 / NBRC 15968 / NCIMB 11800 / UQM 2034)</name>
    <dbReference type="NCBI Taxonomy" id="485918"/>
    <lineage>
        <taxon>Bacteria</taxon>
        <taxon>Pseudomonadati</taxon>
        <taxon>Bacteroidota</taxon>
        <taxon>Chitinophagia</taxon>
        <taxon>Chitinophagales</taxon>
        <taxon>Chitinophagaceae</taxon>
        <taxon>Chitinophaga</taxon>
    </lineage>
</organism>
<feature type="domain" description="Protein FecR C-terminal" evidence="3">
    <location>
        <begin position="240"/>
        <end position="303"/>
    </location>
</feature>